<organism evidence="10 11">
    <name type="scientific">Mycena indigotica</name>
    <dbReference type="NCBI Taxonomy" id="2126181"/>
    <lineage>
        <taxon>Eukaryota</taxon>
        <taxon>Fungi</taxon>
        <taxon>Dikarya</taxon>
        <taxon>Basidiomycota</taxon>
        <taxon>Agaricomycotina</taxon>
        <taxon>Agaricomycetes</taxon>
        <taxon>Agaricomycetidae</taxon>
        <taxon>Agaricales</taxon>
        <taxon>Marasmiineae</taxon>
        <taxon>Mycenaceae</taxon>
        <taxon>Mycena</taxon>
    </lineage>
</organism>
<dbReference type="RefSeq" id="XP_037218940.1">
    <property type="nucleotide sequence ID" value="XM_037363296.1"/>
</dbReference>
<dbReference type="GO" id="GO:0005525">
    <property type="term" value="F:GTP binding"/>
    <property type="evidence" value="ECO:0007669"/>
    <property type="project" value="UniProtKB-KW"/>
</dbReference>
<dbReference type="NCBIfam" id="TIGR00231">
    <property type="entry name" value="small_GTP"/>
    <property type="match status" value="1"/>
</dbReference>
<dbReference type="SMART" id="SM00176">
    <property type="entry name" value="RAN"/>
    <property type="match status" value="1"/>
</dbReference>
<dbReference type="PRINTS" id="PR00449">
    <property type="entry name" value="RASTRNSFRMNG"/>
</dbReference>
<dbReference type="InterPro" id="IPR005225">
    <property type="entry name" value="Small_GTP-bd"/>
</dbReference>
<dbReference type="GO" id="GO:0003924">
    <property type="term" value="F:GTPase activity"/>
    <property type="evidence" value="ECO:0007669"/>
    <property type="project" value="InterPro"/>
</dbReference>
<keyword evidence="8" id="KW-0449">Lipoprotein</keyword>
<evidence type="ECO:0000256" key="8">
    <source>
        <dbReference type="ARBA" id="ARBA00023288"/>
    </source>
</evidence>
<dbReference type="PROSITE" id="PS51420">
    <property type="entry name" value="RHO"/>
    <property type="match status" value="1"/>
</dbReference>
<evidence type="ECO:0000256" key="7">
    <source>
        <dbReference type="ARBA" id="ARBA00023136"/>
    </source>
</evidence>
<evidence type="ECO:0000256" key="5">
    <source>
        <dbReference type="ARBA" id="ARBA00022741"/>
    </source>
</evidence>
<dbReference type="PROSITE" id="PS51421">
    <property type="entry name" value="RAS"/>
    <property type="match status" value="1"/>
</dbReference>
<dbReference type="AlphaFoldDB" id="A0A8H6SNA9"/>
<keyword evidence="7" id="KW-0472">Membrane</keyword>
<dbReference type="FunFam" id="3.40.50.300:FF:000080">
    <property type="entry name" value="Ras-like GTPase Ras1"/>
    <property type="match status" value="1"/>
</dbReference>
<gene>
    <name evidence="10" type="ORF">MIND_00656900</name>
</gene>
<keyword evidence="4" id="KW-0488">Methylation</keyword>
<dbReference type="PANTHER" id="PTHR24070">
    <property type="entry name" value="RAS, DI-RAS, AND RHEB FAMILY MEMBERS OF SMALL GTPASE SUPERFAMILY"/>
    <property type="match status" value="1"/>
</dbReference>
<evidence type="ECO:0000256" key="6">
    <source>
        <dbReference type="ARBA" id="ARBA00023134"/>
    </source>
</evidence>
<keyword evidence="9" id="KW-0636">Prenylation</keyword>
<dbReference type="Pfam" id="PF00071">
    <property type="entry name" value="Ras"/>
    <property type="match status" value="1"/>
</dbReference>
<keyword evidence="5" id="KW-0547">Nucleotide-binding</keyword>
<comment type="similarity">
    <text evidence="2">Belongs to the small GTPase superfamily. Ras family.</text>
</comment>
<evidence type="ECO:0000256" key="1">
    <source>
        <dbReference type="ARBA" id="ARBA00004342"/>
    </source>
</evidence>
<evidence type="ECO:0000313" key="11">
    <source>
        <dbReference type="Proteomes" id="UP000636479"/>
    </source>
</evidence>
<dbReference type="InterPro" id="IPR020849">
    <property type="entry name" value="Small_GTPase_Ras-type"/>
</dbReference>
<dbReference type="EMBL" id="JACAZF010000006">
    <property type="protein sequence ID" value="KAF7300940.1"/>
    <property type="molecule type" value="Genomic_DNA"/>
</dbReference>
<sequence length="261" mass="29932">MSLANFLREYKLVVVGGGGVGKSALTVRFIQNRYDEEDYQPTIEDFFRKQCVIDEEVALLEILDTAGQEEYRAMREQYMIHGEGFLIVYSINDRNSFEEVPSFYEQILRVKNVDVFSSVIIVGSKCDLEFERQVSTSEGRNLARNLRCTFIETSAKQRINVDEAFINLVREIRLYNKEKVRNHLCPIQHESSLSNYPSAAILTDTHRSNWRLGGEVAVAQIWPREDSITMAETMTQDSLAAASASYSEQLKEGIGRSQYWN</sequence>
<evidence type="ECO:0000256" key="9">
    <source>
        <dbReference type="ARBA" id="ARBA00023289"/>
    </source>
</evidence>
<dbReference type="CDD" id="cd00876">
    <property type="entry name" value="Ras"/>
    <property type="match status" value="1"/>
</dbReference>
<dbReference type="InterPro" id="IPR001806">
    <property type="entry name" value="Small_GTPase"/>
</dbReference>
<reference evidence="10" key="1">
    <citation type="submission" date="2020-05" db="EMBL/GenBank/DDBJ databases">
        <title>Mycena genomes resolve the evolution of fungal bioluminescence.</title>
        <authorList>
            <person name="Tsai I.J."/>
        </authorList>
    </citation>
    <scope>NUCLEOTIDE SEQUENCE</scope>
    <source>
        <strain evidence="10">171206Taipei</strain>
    </source>
</reference>
<dbReference type="Gene3D" id="3.40.50.300">
    <property type="entry name" value="P-loop containing nucleotide triphosphate hydrolases"/>
    <property type="match status" value="1"/>
</dbReference>
<keyword evidence="6" id="KW-0342">GTP-binding</keyword>
<dbReference type="SUPFAM" id="SSF52540">
    <property type="entry name" value="P-loop containing nucleoside triphosphate hydrolases"/>
    <property type="match status" value="1"/>
</dbReference>
<evidence type="ECO:0000256" key="2">
    <source>
        <dbReference type="ARBA" id="ARBA00008344"/>
    </source>
</evidence>
<dbReference type="GeneID" id="59345812"/>
<evidence type="ECO:0000256" key="4">
    <source>
        <dbReference type="ARBA" id="ARBA00022481"/>
    </source>
</evidence>
<keyword evidence="3" id="KW-1003">Cell membrane</keyword>
<name>A0A8H6SNA9_9AGAR</name>
<dbReference type="InterPro" id="IPR027417">
    <property type="entry name" value="P-loop_NTPase"/>
</dbReference>
<dbReference type="SMART" id="SM00174">
    <property type="entry name" value="RHO"/>
    <property type="match status" value="1"/>
</dbReference>
<dbReference type="SMART" id="SM00175">
    <property type="entry name" value="RAB"/>
    <property type="match status" value="1"/>
</dbReference>
<comment type="subcellular location">
    <subcellularLocation>
        <location evidence="1">Cell membrane</location>
        <topology evidence="1">Lipid-anchor</topology>
        <orientation evidence="1">Cytoplasmic side</orientation>
    </subcellularLocation>
</comment>
<protein>
    <submittedName>
        <fullName evidence="10">Uncharacterized protein</fullName>
    </submittedName>
</protein>
<evidence type="ECO:0000313" key="10">
    <source>
        <dbReference type="EMBL" id="KAF7300940.1"/>
    </source>
</evidence>
<accession>A0A8H6SNA9</accession>
<dbReference type="OrthoDB" id="5976022at2759"/>
<dbReference type="SMART" id="SM00173">
    <property type="entry name" value="RAS"/>
    <property type="match status" value="1"/>
</dbReference>
<dbReference type="Proteomes" id="UP000636479">
    <property type="component" value="Unassembled WGS sequence"/>
</dbReference>
<dbReference type="GO" id="GO:0007165">
    <property type="term" value="P:signal transduction"/>
    <property type="evidence" value="ECO:0007669"/>
    <property type="project" value="InterPro"/>
</dbReference>
<evidence type="ECO:0000256" key="3">
    <source>
        <dbReference type="ARBA" id="ARBA00022475"/>
    </source>
</evidence>
<dbReference type="PROSITE" id="PS51419">
    <property type="entry name" value="RAB"/>
    <property type="match status" value="1"/>
</dbReference>
<proteinExistence type="inferred from homology"/>
<comment type="caution">
    <text evidence="10">The sequence shown here is derived from an EMBL/GenBank/DDBJ whole genome shotgun (WGS) entry which is preliminary data.</text>
</comment>
<keyword evidence="11" id="KW-1185">Reference proteome</keyword>
<dbReference type="GO" id="GO:0005886">
    <property type="term" value="C:plasma membrane"/>
    <property type="evidence" value="ECO:0007669"/>
    <property type="project" value="UniProtKB-SubCell"/>
</dbReference>